<sequence>MKKLLALLIGLFLLVATANNFISAESPKERLDKQILVILDSQATLIVKDFEERLCKMSDEEMLKDGLTKEEIKKVKIFCSLPKERKKEIILNKLITAEIERKRICLLSKFITSQVSPMSSSGTYSCDYQLPRRVIHATGIPTHSKLGAIPCSWTDPTPQLCKEEGEIACLWGCTNADPKLGWKKRAFNTLNDFVEEVTSKGYHKTAKYAAYGSYGYDYTRGIGYGYRYESWWNKNTKMGYSEGPEPNPEANWYGFSHGFWPELTFLWHDTC</sequence>
<reference evidence="1 2" key="1">
    <citation type="journal article" date="2012" name="J. Bacteriol.">
        <title>Genome sequence of the model hyperthermophilic archaeon Thermococcus litoralis NS-C.</title>
        <authorList>
            <person name="Gardner A.F."/>
            <person name="Kumar S."/>
            <person name="Perler F.B."/>
        </authorList>
    </citation>
    <scope>NUCLEOTIDE SEQUENCE [LARGE SCALE GENOMIC DNA]</scope>
    <source>
        <strain evidence="2">ATCC 51850 / DSM 5473 / JCM 8560 / NS-C</strain>
    </source>
</reference>
<dbReference type="Proteomes" id="UP000015502">
    <property type="component" value="Chromosome"/>
</dbReference>
<dbReference type="KEGG" id="tlt:OCC_13385"/>
<keyword evidence="2" id="KW-1185">Reference proteome</keyword>
<dbReference type="PaxDb" id="523849-OCC_13385"/>
<evidence type="ECO:0000313" key="2">
    <source>
        <dbReference type="Proteomes" id="UP000015502"/>
    </source>
</evidence>
<accession>S5Z4H4</accession>
<dbReference type="STRING" id="523849.OCC_13385"/>
<protein>
    <submittedName>
        <fullName evidence="1">Uncharacterized protein</fullName>
    </submittedName>
</protein>
<dbReference type="EMBL" id="CP006670">
    <property type="protein sequence ID" value="AGT34175.1"/>
    <property type="molecule type" value="Genomic_DNA"/>
</dbReference>
<organism evidence="1 2">
    <name type="scientific">Thermococcus litoralis (strain ATCC 51850 / DSM 5473 / JCM 8560 / NS-C)</name>
    <dbReference type="NCBI Taxonomy" id="523849"/>
    <lineage>
        <taxon>Archaea</taxon>
        <taxon>Methanobacteriati</taxon>
        <taxon>Methanobacteriota</taxon>
        <taxon>Thermococci</taxon>
        <taxon>Thermococcales</taxon>
        <taxon>Thermococcaceae</taxon>
        <taxon>Thermococcus</taxon>
    </lineage>
</organism>
<gene>
    <name evidence="1" type="ORF">OCC_13385</name>
</gene>
<dbReference type="RefSeq" id="WP_020953565.1">
    <property type="nucleotide sequence ID" value="NC_022084.1"/>
</dbReference>
<evidence type="ECO:0000313" key="1">
    <source>
        <dbReference type="EMBL" id="AGT34175.1"/>
    </source>
</evidence>
<dbReference type="GeneID" id="55597748"/>
<dbReference type="OrthoDB" id="94022at2157"/>
<proteinExistence type="predicted"/>
<name>S5Z4H4_THELN</name>
<dbReference type="AlphaFoldDB" id="S5Z4H4"/>
<dbReference type="HOGENOM" id="CLU_1025345_0_0_2"/>